<dbReference type="EMBL" id="JAMKOV010000004">
    <property type="protein sequence ID" value="KAI8040694.1"/>
    <property type="molecule type" value="Genomic_DNA"/>
</dbReference>
<name>A0A9P9YQD5_9MUSC</name>
<dbReference type="GO" id="GO:0003723">
    <property type="term" value="F:RNA binding"/>
    <property type="evidence" value="ECO:0007669"/>
    <property type="project" value="UniProtKB-UniRule"/>
</dbReference>
<sequence length="267" mass="31178">MTNDLATSVFQSTISAIWSHWFSHAFCARVAWISIFFFFLIKMDFENLYRTSQVNGTIYITTRKELDKDLKSSLEEGAGELFLTAIRQNPHCTPEKIVEVASELGEIYALRFKIDFSGQSRGYAYLQYVNEALKEAALEYLPRRFSQLNLQIRVLTSNNNRELLLNRVHKSFSPWQVYQEMRKIYPFAILRVYEFRYDEFIYIFGYRNNDAAANAHQSIRNTIRRFGGRAHISWFKSEELSKWGQGKLLLLSKIGQGKHTAGPKHCK</sequence>
<organism evidence="5 6">
    <name type="scientific">Drosophila gunungcola</name>
    <name type="common">fruit fly</name>
    <dbReference type="NCBI Taxonomy" id="103775"/>
    <lineage>
        <taxon>Eukaryota</taxon>
        <taxon>Metazoa</taxon>
        <taxon>Ecdysozoa</taxon>
        <taxon>Arthropoda</taxon>
        <taxon>Hexapoda</taxon>
        <taxon>Insecta</taxon>
        <taxon>Pterygota</taxon>
        <taxon>Neoptera</taxon>
        <taxon>Endopterygota</taxon>
        <taxon>Diptera</taxon>
        <taxon>Brachycera</taxon>
        <taxon>Muscomorpha</taxon>
        <taxon>Ephydroidea</taxon>
        <taxon>Drosophilidae</taxon>
        <taxon>Drosophila</taxon>
        <taxon>Sophophora</taxon>
    </lineage>
</organism>
<dbReference type="AlphaFoldDB" id="A0A9P9YQD5"/>
<gene>
    <name evidence="5" type="ORF">M5D96_006637</name>
</gene>
<keyword evidence="3" id="KW-0472">Membrane</keyword>
<feature type="domain" description="RRM" evidence="4">
    <location>
        <begin position="79"/>
        <end position="170"/>
    </location>
</feature>
<dbReference type="Gene3D" id="3.30.70.330">
    <property type="match status" value="1"/>
</dbReference>
<dbReference type="Pfam" id="PF00076">
    <property type="entry name" value="RRM_1"/>
    <property type="match status" value="1"/>
</dbReference>
<evidence type="ECO:0000259" key="4">
    <source>
        <dbReference type="PROSITE" id="PS50102"/>
    </source>
</evidence>
<accession>A0A9P9YQD5</accession>
<reference evidence="5" key="1">
    <citation type="journal article" date="2023" name="Genome Biol. Evol.">
        <title>Long-read-based Genome Assembly of Drosophila gunungcola Reveals Fewer Chemosensory Genes in Flower-breeding Species.</title>
        <authorList>
            <person name="Negi A."/>
            <person name="Liao B.Y."/>
            <person name="Yeh S.D."/>
        </authorList>
    </citation>
    <scope>NUCLEOTIDE SEQUENCE</scope>
    <source>
        <strain evidence="5">Sukarami</strain>
    </source>
</reference>
<feature type="transmembrane region" description="Helical" evidence="3">
    <location>
        <begin position="20"/>
        <end position="41"/>
    </location>
</feature>
<dbReference type="SUPFAM" id="SSF54928">
    <property type="entry name" value="RNA-binding domain, RBD"/>
    <property type="match status" value="1"/>
</dbReference>
<proteinExistence type="predicted"/>
<protein>
    <recommendedName>
        <fullName evidence="4">RRM domain-containing protein</fullName>
    </recommendedName>
</protein>
<dbReference type="InterPro" id="IPR035979">
    <property type="entry name" value="RBD_domain_sf"/>
</dbReference>
<evidence type="ECO:0000313" key="5">
    <source>
        <dbReference type="EMBL" id="KAI8040694.1"/>
    </source>
</evidence>
<keyword evidence="1 2" id="KW-0694">RNA-binding</keyword>
<dbReference type="PROSITE" id="PS50102">
    <property type="entry name" value="RRM"/>
    <property type="match status" value="1"/>
</dbReference>
<evidence type="ECO:0000256" key="2">
    <source>
        <dbReference type="PROSITE-ProRule" id="PRU00176"/>
    </source>
</evidence>
<evidence type="ECO:0000256" key="3">
    <source>
        <dbReference type="SAM" id="Phobius"/>
    </source>
</evidence>
<evidence type="ECO:0000256" key="1">
    <source>
        <dbReference type="ARBA" id="ARBA00022884"/>
    </source>
</evidence>
<dbReference type="InterPro" id="IPR000504">
    <property type="entry name" value="RRM_dom"/>
</dbReference>
<keyword evidence="3" id="KW-0812">Transmembrane</keyword>
<evidence type="ECO:0000313" key="6">
    <source>
        <dbReference type="Proteomes" id="UP001059596"/>
    </source>
</evidence>
<dbReference type="Proteomes" id="UP001059596">
    <property type="component" value="Unassembled WGS sequence"/>
</dbReference>
<comment type="caution">
    <text evidence="5">The sequence shown here is derived from an EMBL/GenBank/DDBJ whole genome shotgun (WGS) entry which is preliminary data.</text>
</comment>
<keyword evidence="3" id="KW-1133">Transmembrane helix</keyword>
<keyword evidence="6" id="KW-1185">Reference proteome</keyword>
<dbReference type="InterPro" id="IPR012677">
    <property type="entry name" value="Nucleotide-bd_a/b_plait_sf"/>
</dbReference>